<sequence>MYVATLNIDNEKGKVKEKYEGLKSKGLKVGELHHAWNGFAFDLYDPDGNKFNIWGGKWEE</sequence>
<comment type="caution">
    <text evidence="1">The sequence shown here is derived from an EMBL/GenBank/DDBJ whole genome shotgun (WGS) entry which is preliminary data.</text>
</comment>
<dbReference type="SUPFAM" id="SSF54593">
    <property type="entry name" value="Glyoxalase/Bleomycin resistance protein/Dihydroxybiphenyl dioxygenase"/>
    <property type="match status" value="1"/>
</dbReference>
<accession>A0ABS2NEV1</accession>
<dbReference type="EMBL" id="JAFBDZ010000003">
    <property type="protein sequence ID" value="MBM7586372.1"/>
    <property type="molecule type" value="Genomic_DNA"/>
</dbReference>
<evidence type="ECO:0000313" key="1">
    <source>
        <dbReference type="EMBL" id="MBM7586372.1"/>
    </source>
</evidence>
<dbReference type="Proteomes" id="UP001646157">
    <property type="component" value="Unassembled WGS sequence"/>
</dbReference>
<evidence type="ECO:0008006" key="3">
    <source>
        <dbReference type="Google" id="ProtNLM"/>
    </source>
</evidence>
<name>A0ABS2NEV1_9BACI</name>
<organism evidence="1 2">
    <name type="scientific">Rossellomorea pakistanensis</name>
    <dbReference type="NCBI Taxonomy" id="992288"/>
    <lineage>
        <taxon>Bacteria</taxon>
        <taxon>Bacillati</taxon>
        <taxon>Bacillota</taxon>
        <taxon>Bacilli</taxon>
        <taxon>Bacillales</taxon>
        <taxon>Bacillaceae</taxon>
        <taxon>Rossellomorea</taxon>
    </lineage>
</organism>
<reference evidence="1 2" key="1">
    <citation type="submission" date="2021-01" db="EMBL/GenBank/DDBJ databases">
        <title>Genomic Encyclopedia of Type Strains, Phase IV (KMG-IV): sequencing the most valuable type-strain genomes for metagenomic binning, comparative biology and taxonomic classification.</title>
        <authorList>
            <person name="Goeker M."/>
        </authorList>
    </citation>
    <scope>NUCLEOTIDE SEQUENCE [LARGE SCALE GENOMIC DNA]</scope>
    <source>
        <strain evidence="1 2">DSM 24834</strain>
    </source>
</reference>
<evidence type="ECO:0000313" key="2">
    <source>
        <dbReference type="Proteomes" id="UP001646157"/>
    </source>
</evidence>
<dbReference type="RefSeq" id="WP_205173602.1">
    <property type="nucleotide sequence ID" value="NZ_JAFBDZ010000003.1"/>
</dbReference>
<proteinExistence type="predicted"/>
<keyword evidence="2" id="KW-1185">Reference proteome</keyword>
<gene>
    <name evidence="1" type="ORF">JOC86_002924</name>
</gene>
<protein>
    <recommendedName>
        <fullName evidence="3">VOC domain-containing protein</fullName>
    </recommendedName>
</protein>
<dbReference type="InterPro" id="IPR029068">
    <property type="entry name" value="Glyas_Bleomycin-R_OHBP_Dase"/>
</dbReference>